<proteinExistence type="predicted"/>
<dbReference type="GO" id="GO:0005975">
    <property type="term" value="P:carbohydrate metabolic process"/>
    <property type="evidence" value="ECO:0007669"/>
    <property type="project" value="InterPro"/>
</dbReference>
<evidence type="ECO:0000313" key="2">
    <source>
        <dbReference type="Proteomes" id="UP000823915"/>
    </source>
</evidence>
<dbReference type="InterPro" id="IPR012341">
    <property type="entry name" value="6hp_glycosidase-like_sf"/>
</dbReference>
<dbReference type="InterPro" id="IPR008928">
    <property type="entry name" value="6-hairpin_glycosidase_sf"/>
</dbReference>
<name>A0A9D2C1F5_9FIRM</name>
<sequence length="424" mass="48545">MIPKILLQKAEELEAKTKEKYPELAPLAKQCFLNTMETTVTQLEDGSYFVITGDIPAMWLRDSAAQLKPYIKYAGEDPDLQAILKSVIEKHVFYVNLDPYSNAFNGKVLEKGYSEDDHSNFTSGWIWERKYEVDSLCASLYLSHEYYEVTGDKSIFTEEFRLMIQTIVDVFTTEQRHQNSPYWFVRDHAWAPSDTLPMRGKGRPVNYTGMTWSGFRPSDDSCKFGYLIPANMMAVVALGYAAELLEAGFDDPALVQRCKDLREDIQDGIEAYGVYDHPKYGKIYAYETDGFGNYNLMDDANSPSLLAIPYLGYKPADDPIYQNTRRFILSEDNPYYFEGKVAKGIGSPHTPHRYIWHIGLTMQILTSTDPAEKRECLEMIARTHAGTNFMHEGFDVDDPTQFTRPWFAWANTLFAQMLEGEVNT</sequence>
<dbReference type="Gene3D" id="1.50.10.10">
    <property type="match status" value="1"/>
</dbReference>
<accession>A0A9D2C1F5</accession>
<dbReference type="PANTHER" id="PTHR31047:SF0">
    <property type="entry name" value="MEIOTICALLY UP-REGULATED GENE 157 PROTEIN"/>
    <property type="match status" value="1"/>
</dbReference>
<reference evidence="1" key="2">
    <citation type="submission" date="2021-04" db="EMBL/GenBank/DDBJ databases">
        <authorList>
            <person name="Gilroy R."/>
        </authorList>
    </citation>
    <scope>NUCLEOTIDE SEQUENCE</scope>
    <source>
        <strain evidence="1">1282</strain>
    </source>
</reference>
<evidence type="ECO:0000313" key="1">
    <source>
        <dbReference type="EMBL" id="HIY26695.1"/>
    </source>
</evidence>
<dbReference type="SMART" id="SM01149">
    <property type="entry name" value="DUF1237"/>
    <property type="match status" value="1"/>
</dbReference>
<dbReference type="EMBL" id="DXDU01000098">
    <property type="protein sequence ID" value="HIY26695.1"/>
    <property type="molecule type" value="Genomic_DNA"/>
</dbReference>
<dbReference type="PANTHER" id="PTHR31047">
    <property type="entry name" value="MEIOTICALLY UP-REGULATED GENE 157 PROTEIN"/>
    <property type="match status" value="1"/>
</dbReference>
<dbReference type="Proteomes" id="UP000823915">
    <property type="component" value="Unassembled WGS sequence"/>
</dbReference>
<protein>
    <submittedName>
        <fullName evidence="1">Glycoside hydrolase family 125 protein</fullName>
    </submittedName>
</protein>
<keyword evidence="1" id="KW-0378">Hydrolase</keyword>
<dbReference type="SUPFAM" id="SSF48208">
    <property type="entry name" value="Six-hairpin glycosidases"/>
    <property type="match status" value="1"/>
</dbReference>
<dbReference type="PIRSF" id="PIRSF028846">
    <property type="entry name" value="UCP028846"/>
    <property type="match status" value="1"/>
</dbReference>
<organism evidence="1 2">
    <name type="scientific">Candidatus Acutalibacter pullistercoris</name>
    <dbReference type="NCBI Taxonomy" id="2838418"/>
    <lineage>
        <taxon>Bacteria</taxon>
        <taxon>Bacillati</taxon>
        <taxon>Bacillota</taxon>
        <taxon>Clostridia</taxon>
        <taxon>Eubacteriales</taxon>
        <taxon>Acutalibacteraceae</taxon>
        <taxon>Acutalibacter</taxon>
    </lineage>
</organism>
<comment type="caution">
    <text evidence="1">The sequence shown here is derived from an EMBL/GenBank/DDBJ whole genome shotgun (WGS) entry which is preliminary data.</text>
</comment>
<dbReference type="Pfam" id="PF06824">
    <property type="entry name" value="Glyco_hydro_125"/>
    <property type="match status" value="1"/>
</dbReference>
<dbReference type="InterPro" id="IPR008313">
    <property type="entry name" value="GH125"/>
</dbReference>
<dbReference type="GO" id="GO:0016787">
    <property type="term" value="F:hydrolase activity"/>
    <property type="evidence" value="ECO:0007669"/>
    <property type="project" value="UniProtKB-KW"/>
</dbReference>
<dbReference type="AlphaFoldDB" id="A0A9D2C1F5"/>
<reference evidence="1" key="1">
    <citation type="journal article" date="2021" name="PeerJ">
        <title>Extensive microbial diversity within the chicken gut microbiome revealed by metagenomics and culture.</title>
        <authorList>
            <person name="Gilroy R."/>
            <person name="Ravi A."/>
            <person name="Getino M."/>
            <person name="Pursley I."/>
            <person name="Horton D.L."/>
            <person name="Alikhan N.F."/>
            <person name="Baker D."/>
            <person name="Gharbi K."/>
            <person name="Hall N."/>
            <person name="Watson M."/>
            <person name="Adriaenssens E.M."/>
            <person name="Foster-Nyarko E."/>
            <person name="Jarju S."/>
            <person name="Secka A."/>
            <person name="Antonio M."/>
            <person name="Oren A."/>
            <person name="Chaudhuri R.R."/>
            <person name="La Ragione R."/>
            <person name="Hildebrand F."/>
            <person name="Pallen M.J."/>
        </authorList>
    </citation>
    <scope>NUCLEOTIDE SEQUENCE</scope>
    <source>
        <strain evidence="1">1282</strain>
    </source>
</reference>
<gene>
    <name evidence="1" type="ORF">H9838_05910</name>
</gene>